<feature type="signal peptide" evidence="1">
    <location>
        <begin position="1"/>
        <end position="21"/>
    </location>
</feature>
<sequence length="762" mass="87197">MKTKFILITCLLGLSSLNAINGQYIKGKVCSPNGLPVANATIIMQTVDSIYVHSACTDSLGLFHLPSDLTDYRLIIHHLLYETHEELCCGRQERLIYLKEKDHSLQEVIVKGARSLFQLTDGKIVYDMPLLLKNKVVGNVYEALLQLPGVREQDGALVLAGATGVSILINGQTASMPLSNLIALLKMLPQSQLESAEIMYGSSPEYHVRGASINLIMKEQARERTLEGQLNSTYFQKHDESYTAGAALLYTATPWSTHFNYSYDINHEKTGVHLYAHHPYHDQPKIIEQFNRGSRRANTHYLRMGVNYTLPHKTKLALTYTSQIKTAIRHREYSEGTFAHSINHKTNQTPVQLHNILLSYTSDGGKAGVEYTHYHDYTSQNYREYRSAKNRAFITRLSQRINQLRIFGDRSHPVGSWTLNYGAQYAYAHDRSYQCYNHVEKSDAPSSNFDSHLTEHTAQAYIGIKKTIGDKFSLSASLTGEYYEFAEVKVWSAFPTLAATYTPSSSYLFHLSFSSDKTYPEYWQLHGGKSYLNGYAEVHGNRFLKPYREFSGQLSTILNRRYTLTLYGNYLKDYSAQLPYQVPNHPLLIYQVVNFDYKRTFGLNIILPFRMGRIWDARLTVNTFYDKVKNLHFHDLSFEKEKCVLYSRLDNTIRLSAKPDIKLEIAGAYISKSIQGPLDLSALWNVDAGIQWSFWNNRAELRLKGTDLFNRWTPDIVMRYASQNLRMDIIPDSRTVTLSFTLRLGDFKSSEKRIDSSRFGTH</sequence>
<gene>
    <name evidence="3" type="ORF">EII40_09855</name>
</gene>
<evidence type="ECO:0000256" key="1">
    <source>
        <dbReference type="SAM" id="SignalP"/>
    </source>
</evidence>
<accession>A0A3P1XN55</accession>
<dbReference type="SUPFAM" id="SSF49464">
    <property type="entry name" value="Carboxypeptidase regulatory domain-like"/>
    <property type="match status" value="1"/>
</dbReference>
<organism evidence="3 4">
    <name type="scientific">Tannerella forsythia</name>
    <name type="common">Bacteroides forsythus</name>
    <dbReference type="NCBI Taxonomy" id="28112"/>
    <lineage>
        <taxon>Bacteria</taxon>
        <taxon>Pseudomonadati</taxon>
        <taxon>Bacteroidota</taxon>
        <taxon>Bacteroidia</taxon>
        <taxon>Bacteroidales</taxon>
        <taxon>Tannerellaceae</taxon>
        <taxon>Tannerella</taxon>
    </lineage>
</organism>
<evidence type="ECO:0000313" key="3">
    <source>
        <dbReference type="EMBL" id="RRD59430.1"/>
    </source>
</evidence>
<dbReference type="SUPFAM" id="SSF56935">
    <property type="entry name" value="Porins"/>
    <property type="match status" value="1"/>
</dbReference>
<dbReference type="InterPro" id="IPR008969">
    <property type="entry name" value="CarboxyPept-like_regulatory"/>
</dbReference>
<feature type="chain" id="PRO_5018246154" description="Outer membrane protein beta-barrel domain-containing protein" evidence="1">
    <location>
        <begin position="22"/>
        <end position="762"/>
    </location>
</feature>
<proteinExistence type="predicted"/>
<feature type="domain" description="Outer membrane protein beta-barrel" evidence="2">
    <location>
        <begin position="367"/>
        <end position="741"/>
    </location>
</feature>
<evidence type="ECO:0000313" key="4">
    <source>
        <dbReference type="Proteomes" id="UP000278609"/>
    </source>
</evidence>
<dbReference type="EMBL" id="RQYS01000043">
    <property type="protein sequence ID" value="RRD59430.1"/>
    <property type="molecule type" value="Genomic_DNA"/>
</dbReference>
<reference evidence="3 4" key="1">
    <citation type="submission" date="2018-11" db="EMBL/GenBank/DDBJ databases">
        <title>Genomes From Bacteria Associated with the Canine Oral Cavity: a Test Case for Automated Genome-Based Taxonomic Assignment.</title>
        <authorList>
            <person name="Coil D.A."/>
            <person name="Jospin G."/>
            <person name="Darling A.E."/>
            <person name="Wallis C."/>
            <person name="Davis I.J."/>
            <person name="Harris S."/>
            <person name="Eisen J.A."/>
            <person name="Holcombe L.J."/>
            <person name="O'Flynn C."/>
        </authorList>
    </citation>
    <scope>NUCLEOTIDE SEQUENCE [LARGE SCALE GENOMIC DNA]</scope>
    <source>
        <strain evidence="3 4">OH2617_COT-023</strain>
    </source>
</reference>
<dbReference type="AlphaFoldDB" id="A0A3P1XN55"/>
<comment type="caution">
    <text evidence="3">The sequence shown here is derived from an EMBL/GenBank/DDBJ whole genome shotgun (WGS) entry which is preliminary data.</text>
</comment>
<dbReference type="Proteomes" id="UP000278609">
    <property type="component" value="Unassembled WGS sequence"/>
</dbReference>
<dbReference type="Pfam" id="PF14905">
    <property type="entry name" value="OMP_b-brl_3"/>
    <property type="match status" value="1"/>
</dbReference>
<evidence type="ECO:0000259" key="2">
    <source>
        <dbReference type="Pfam" id="PF14905"/>
    </source>
</evidence>
<dbReference type="InterPro" id="IPR041700">
    <property type="entry name" value="OMP_b-brl_3"/>
</dbReference>
<dbReference type="OrthoDB" id="910296at2"/>
<dbReference type="RefSeq" id="WP_124752083.1">
    <property type="nucleotide sequence ID" value="NZ_RQYS01000043.1"/>
</dbReference>
<protein>
    <recommendedName>
        <fullName evidence="2">Outer membrane protein beta-barrel domain-containing protein</fullName>
    </recommendedName>
</protein>
<keyword evidence="1" id="KW-0732">Signal</keyword>
<name>A0A3P1XN55_TANFO</name>